<name>A0A7R9QSI9_9ACAR</name>
<evidence type="ECO:0000313" key="1">
    <source>
        <dbReference type="EMBL" id="CAD7655139.1"/>
    </source>
</evidence>
<dbReference type="AlphaFoldDB" id="A0A7R9QSI9"/>
<protein>
    <submittedName>
        <fullName evidence="1">Uncharacterized protein</fullName>
    </submittedName>
</protein>
<evidence type="ECO:0000313" key="2">
    <source>
        <dbReference type="Proteomes" id="UP000728032"/>
    </source>
</evidence>
<accession>A0A7R9QSI9</accession>
<keyword evidence="2" id="KW-1185">Reference proteome</keyword>
<dbReference type="Proteomes" id="UP000728032">
    <property type="component" value="Unassembled WGS sequence"/>
</dbReference>
<sequence>MGTLGNTPYDGIQWRCAREGSGRPYELSGVAQHVVVSLSVLSKRLSTHTTDSFIADTLPDTHCHHNQSRQLLSDALFAAREHWYASALSVCPTPVRSHNMDAQIVYRQLIAN</sequence>
<gene>
    <name evidence="1" type="ORF">ONB1V03_LOCUS11784</name>
</gene>
<proteinExistence type="predicted"/>
<organism evidence="1">
    <name type="scientific">Oppiella nova</name>
    <dbReference type="NCBI Taxonomy" id="334625"/>
    <lineage>
        <taxon>Eukaryota</taxon>
        <taxon>Metazoa</taxon>
        <taxon>Ecdysozoa</taxon>
        <taxon>Arthropoda</taxon>
        <taxon>Chelicerata</taxon>
        <taxon>Arachnida</taxon>
        <taxon>Acari</taxon>
        <taxon>Acariformes</taxon>
        <taxon>Sarcoptiformes</taxon>
        <taxon>Oribatida</taxon>
        <taxon>Brachypylina</taxon>
        <taxon>Oppioidea</taxon>
        <taxon>Oppiidae</taxon>
        <taxon>Oppiella</taxon>
    </lineage>
</organism>
<dbReference type="EMBL" id="OC923888">
    <property type="protein sequence ID" value="CAD7655139.1"/>
    <property type="molecule type" value="Genomic_DNA"/>
</dbReference>
<dbReference type="EMBL" id="CAJPVJ010009063">
    <property type="protein sequence ID" value="CAG2172326.1"/>
    <property type="molecule type" value="Genomic_DNA"/>
</dbReference>
<reference evidence="1" key="1">
    <citation type="submission" date="2020-11" db="EMBL/GenBank/DDBJ databases">
        <authorList>
            <person name="Tran Van P."/>
        </authorList>
    </citation>
    <scope>NUCLEOTIDE SEQUENCE</scope>
</reference>